<dbReference type="Proteomes" id="UP000199310">
    <property type="component" value="Unassembled WGS sequence"/>
</dbReference>
<dbReference type="AlphaFoldDB" id="A0A1I0S6L2"/>
<dbReference type="EMBL" id="FOJG01000002">
    <property type="protein sequence ID" value="SEW51088.1"/>
    <property type="molecule type" value="Genomic_DNA"/>
</dbReference>
<dbReference type="STRING" id="29529.SAMN04488122_4121"/>
<evidence type="ECO:0000313" key="1">
    <source>
        <dbReference type="EMBL" id="SEW51088.1"/>
    </source>
</evidence>
<evidence type="ECO:0000313" key="2">
    <source>
        <dbReference type="Proteomes" id="UP000199310"/>
    </source>
</evidence>
<keyword evidence="2" id="KW-1185">Reference proteome</keyword>
<proteinExistence type="predicted"/>
<sequence length="158" mass="18394">MNDDIDFLLMLHKHGWTTFLVNLNGTIHQVGASSVLSSPFHDITNMLLSLLNNENEIIIKWFDEPGWNVIHVTRDKTERHILSVEIGSCLDQSGNGYEKVADFKIKLKQLLVTMFYQLKKNYHLLTEKSFAKGRENEFAYERYRQLVKKIHSDFPGIL</sequence>
<gene>
    <name evidence="1" type="ORF">SAMN04488122_4121</name>
</gene>
<protein>
    <submittedName>
        <fullName evidence="1">Uncharacterized protein</fullName>
    </submittedName>
</protein>
<reference evidence="2" key="1">
    <citation type="submission" date="2016-10" db="EMBL/GenBank/DDBJ databases">
        <authorList>
            <person name="Varghese N."/>
            <person name="Submissions S."/>
        </authorList>
    </citation>
    <scope>NUCLEOTIDE SEQUENCE [LARGE SCALE GENOMIC DNA]</scope>
    <source>
        <strain evidence="2">DSM 3695</strain>
    </source>
</reference>
<organism evidence="1 2">
    <name type="scientific">Chitinophaga arvensicola</name>
    <dbReference type="NCBI Taxonomy" id="29529"/>
    <lineage>
        <taxon>Bacteria</taxon>
        <taxon>Pseudomonadati</taxon>
        <taxon>Bacteroidota</taxon>
        <taxon>Chitinophagia</taxon>
        <taxon>Chitinophagales</taxon>
        <taxon>Chitinophagaceae</taxon>
        <taxon>Chitinophaga</taxon>
    </lineage>
</organism>
<name>A0A1I0S6L2_9BACT</name>
<accession>A0A1I0S6L2</accession>